<proteinExistence type="predicted"/>
<dbReference type="SUPFAM" id="SSF56672">
    <property type="entry name" value="DNA/RNA polymerases"/>
    <property type="match status" value="1"/>
</dbReference>
<gene>
    <name evidence="10" type="ORF">QVD17_08045</name>
</gene>
<evidence type="ECO:0000256" key="2">
    <source>
        <dbReference type="ARBA" id="ARBA00022679"/>
    </source>
</evidence>
<reference evidence="10" key="1">
    <citation type="journal article" date="2023" name="bioRxiv">
        <title>Improved chromosome-level genome assembly for marigold (Tagetes erecta).</title>
        <authorList>
            <person name="Jiang F."/>
            <person name="Yuan L."/>
            <person name="Wang S."/>
            <person name="Wang H."/>
            <person name="Xu D."/>
            <person name="Wang A."/>
            <person name="Fan W."/>
        </authorList>
    </citation>
    <scope>NUCLEOTIDE SEQUENCE</scope>
    <source>
        <strain evidence="10">WSJ</strain>
        <tissue evidence="10">Leaf</tissue>
    </source>
</reference>
<feature type="compositionally biased region" description="Pro residues" evidence="8">
    <location>
        <begin position="105"/>
        <end position="114"/>
    </location>
</feature>
<feature type="compositionally biased region" description="Polar residues" evidence="8">
    <location>
        <begin position="738"/>
        <end position="750"/>
    </location>
</feature>
<dbReference type="GO" id="GO:0015074">
    <property type="term" value="P:DNA integration"/>
    <property type="evidence" value="ECO:0007669"/>
    <property type="project" value="InterPro"/>
</dbReference>
<dbReference type="SUPFAM" id="SSF53098">
    <property type="entry name" value="Ribonuclease H-like"/>
    <property type="match status" value="1"/>
</dbReference>
<evidence type="ECO:0000256" key="4">
    <source>
        <dbReference type="ARBA" id="ARBA00022722"/>
    </source>
</evidence>
<dbReference type="InterPro" id="IPR000477">
    <property type="entry name" value="RT_dom"/>
</dbReference>
<feature type="domain" description="Integrase catalytic" evidence="9">
    <location>
        <begin position="1710"/>
        <end position="1874"/>
    </location>
</feature>
<keyword evidence="7" id="KW-0695">RNA-directed DNA polymerase</keyword>
<dbReference type="InterPro" id="IPR043128">
    <property type="entry name" value="Rev_trsase/Diguanyl_cyclase"/>
</dbReference>
<dbReference type="CDD" id="cd00303">
    <property type="entry name" value="retropepsin_like"/>
    <property type="match status" value="1"/>
</dbReference>
<feature type="compositionally biased region" description="Polar residues" evidence="8">
    <location>
        <begin position="523"/>
        <end position="558"/>
    </location>
</feature>
<dbReference type="InterPro" id="IPR041373">
    <property type="entry name" value="RT_RNaseH"/>
</dbReference>
<dbReference type="PANTHER" id="PTHR37984:SF5">
    <property type="entry name" value="PROTEIN NYNRIN-LIKE"/>
    <property type="match status" value="1"/>
</dbReference>
<dbReference type="Pfam" id="PF00078">
    <property type="entry name" value="RVT_1"/>
    <property type="match status" value="1"/>
</dbReference>
<dbReference type="Pfam" id="PF17921">
    <property type="entry name" value="Integrase_H2C2"/>
    <property type="match status" value="1"/>
</dbReference>
<dbReference type="GO" id="GO:0004519">
    <property type="term" value="F:endonuclease activity"/>
    <property type="evidence" value="ECO:0007669"/>
    <property type="project" value="UniProtKB-KW"/>
</dbReference>
<evidence type="ECO:0000259" key="9">
    <source>
        <dbReference type="PROSITE" id="PS50994"/>
    </source>
</evidence>
<dbReference type="Proteomes" id="UP001229421">
    <property type="component" value="Unassembled WGS sequence"/>
</dbReference>
<keyword evidence="4" id="KW-0540">Nuclease</keyword>
<dbReference type="PANTHER" id="PTHR37984">
    <property type="entry name" value="PROTEIN CBG26694"/>
    <property type="match status" value="1"/>
</dbReference>
<dbReference type="Gene3D" id="1.10.340.70">
    <property type="match status" value="1"/>
</dbReference>
<feature type="region of interest" description="Disordered" evidence="8">
    <location>
        <begin position="640"/>
        <end position="761"/>
    </location>
</feature>
<evidence type="ECO:0000256" key="1">
    <source>
        <dbReference type="ARBA" id="ARBA00012493"/>
    </source>
</evidence>
<dbReference type="CDD" id="cd01647">
    <property type="entry name" value="RT_LTR"/>
    <property type="match status" value="1"/>
</dbReference>
<dbReference type="FunFam" id="3.30.70.270:FF:000020">
    <property type="entry name" value="Transposon Tf2-6 polyprotein-like Protein"/>
    <property type="match status" value="1"/>
</dbReference>
<feature type="region of interest" description="Disordered" evidence="8">
    <location>
        <begin position="413"/>
        <end position="434"/>
    </location>
</feature>
<dbReference type="Gene3D" id="2.40.70.10">
    <property type="entry name" value="Acid Proteases"/>
    <property type="match status" value="1"/>
</dbReference>
<keyword evidence="3" id="KW-0548">Nucleotidyltransferase</keyword>
<evidence type="ECO:0000313" key="11">
    <source>
        <dbReference type="Proteomes" id="UP001229421"/>
    </source>
</evidence>
<name>A0AAD8KXP2_TARER</name>
<keyword evidence="6" id="KW-0378">Hydrolase</keyword>
<keyword evidence="2" id="KW-0808">Transferase</keyword>
<evidence type="ECO:0000313" key="10">
    <source>
        <dbReference type="EMBL" id="KAK1431585.1"/>
    </source>
</evidence>
<sequence length="2027" mass="231191">MHTRYSGRRSPLKFDPEIEKAARSNRALQRNQKKTQLAAPSGALNFEEVTLDSSSSESEQVEMEPPSPPKFSVVHEFGGTSKAQPSNQTQNPPKPDNPPQTTNQQPPPNTPEPNQPVTNNNMPPNDEDNVNWEDEYYHEDEFETRVRGYNNQFGGGNFNDNQNDQHGRRMPHFRNQNNNNDGGYFYEPRNNDLQYRRQYMGDYNRRQQRGVESYFRPTIVQNPSPVVVPEWQGRHFEIRPQHLNIIPTFHGLSSEEPYTHLQEYAAICGTISGQGFTQDEVKLHLFQFSLKDKAKQWFISLPPGSIYTWDEMQQQFLNEYYPMSKTSEARSNINSFHQYPGELLHESFSRFKEMLRLCPHHNFEKWDLVKIFCEGLLEDDRKFVLASSSGKFLTRPPDVEWNFLESLSKGSKIQASANRRKPPSSGRAVHNVTTSQNNDRLEMIEKQMAMLMRGREGYFSHVSQVENICEECGNVGHTSDMCLGINGGLEEVNEAYGERRPYNMNSNVYHPGLRNHPNFRYGNPSNQLNPNFQGSNQHGNYSHQYQQQGMNRPANYQRNYNQGPNQYSSSSQGQQNQQGQGRQAPQMADSVASQLLEEIKKMNQKFDQKFELQEKTNISLGKQIGQLAEQLANRVPGTLPSNTQVNPQHQVPKQNHASSSNAGVNEVRILRSGKTYENPVKPPSSPIEGEVEDCTSDDDEHELKNASLNENNFKNKEKTPLLKESENLNKTRVEDQSVENNTTPYPSALNQPMKKSVFGKRGPQSEDVWETFKQVKINLPLLDAIKQIPAYAKFLKDLCSHKRHHKLPKKVDLTAHVSAILSNPLPLKMKDPGAPLISIQIGEFKISKALLDLGASVNILPGSLYDQHDFGPLQKTDTTVVLADLSHKLPRGVLADVIVKVADFYYPVDFLVLDSECQYTDRQPNVILGRPFLATVNAQINCREGAVDFTFGNRKIRLNVFKHAPNAPINSDCFMADIIDGCVHSYTSRVISDDPLEQFLFDEQVSMDEDASMKQMQEEFVMGLEEDRPPWTHKVESLPDQIDSDLKPSLESPPQLELKTLPTHLKYVFLGKNDTLPVIIAADLLEDQEKALLKVLENYKSAIGWTIADLKGISPSICMHRIITDSTTKPSRDAQRRLNPNMREVVKKEVLKWLDAGIVYPISDSDWVSPTQTVPKKAGIQIVKGEDGQQLVTRPVTGWRVCIDYRKLNAATSKDHFPLPFIDQIIEKLSGQKFYCFLDGYSGYNQIAIHPEDQRKTTFTCPYGTFAFRRMPFGLCNAPATFQRCMMSIFSDMVGESLEIFMDDFSIFGSTFENCLSQLENVLKRCTETNLVLSWEKSHFMVKEGVVLGHVISERGLEVDPAKVQVISTLPPPTNVKGVRSFLGHAGFYRRFIKDFSAISKPLCNLLSKEAPFVFDKDCLEAFNALKNQLITSPILQSPNWSLPFEIMCDASDYALGAVLGQRVNKKPVAIYYASRTLSDAQLNYTTTEKELLAVVFALDKFRSYIWGGKVIIYSDHSAIRYLMEKKDAKPRLIRWILLLQEFDFEIRDKKGCDNVVADHLSRIPNVNVESSDEISDKFPDEQLFSISIVPWFANLVNYLAVGKMPEHWTKQQRKHFLSQVKQYIWDEPDLFKIGPDQIIRRCVPDDEIQEVLNHAHSSACGGHLSGRKTGHRVLACGLFWPTIFRDSIIFAKQCLRCQQLGGISKRDQMPMNPILVVDIFDVWGIDFMGPFPTSFGYLYILVAVDYVSKWVEAEATRTNDHNVVCKFVKKNIFSRHGIPRAIISDGGSHFKHFRFGKLLRHYGINYRIATPYHPQTSGQVEVSNRQIKEILQKTVRPDRKDWSLRLDDALWAYRTAYKTPIGMSPYRLVYGKGCHLPMELAHRAYWAVKTVNFDYDAAGAERKLQLNELEEIRNEAYECAASYKAKMKAFHDAKLRVKTFEIGQKVWLFNSRLKFFPGKLKSKWTGPFIIKHINKFGAVEIEDMKGGQRQMVNGHRLKPYITAVDQEGAKIDIVSFCVDSPKYHTT</sequence>
<dbReference type="SUPFAM" id="SSF50630">
    <property type="entry name" value="Acid proteases"/>
    <property type="match status" value="1"/>
</dbReference>
<evidence type="ECO:0000256" key="3">
    <source>
        <dbReference type="ARBA" id="ARBA00022695"/>
    </source>
</evidence>
<feature type="region of interest" description="Disordered" evidence="8">
    <location>
        <begin position="24"/>
        <end position="131"/>
    </location>
</feature>
<dbReference type="InterPro" id="IPR005162">
    <property type="entry name" value="Retrotrans_gag_dom"/>
</dbReference>
<dbReference type="Gene3D" id="3.30.70.270">
    <property type="match status" value="2"/>
</dbReference>
<dbReference type="InterPro" id="IPR021109">
    <property type="entry name" value="Peptidase_aspartic_dom_sf"/>
</dbReference>
<dbReference type="CDD" id="cd09274">
    <property type="entry name" value="RNase_HI_RT_Ty3"/>
    <property type="match status" value="1"/>
</dbReference>
<keyword evidence="5" id="KW-0255">Endonuclease</keyword>
<dbReference type="InterPro" id="IPR043502">
    <property type="entry name" value="DNA/RNA_pol_sf"/>
</dbReference>
<dbReference type="InterPro" id="IPR036397">
    <property type="entry name" value="RNaseH_sf"/>
</dbReference>
<dbReference type="GO" id="GO:0003676">
    <property type="term" value="F:nucleic acid binding"/>
    <property type="evidence" value="ECO:0007669"/>
    <property type="project" value="InterPro"/>
</dbReference>
<dbReference type="InterPro" id="IPR041588">
    <property type="entry name" value="Integrase_H2C2"/>
</dbReference>
<dbReference type="Gene3D" id="3.30.420.10">
    <property type="entry name" value="Ribonuclease H-like superfamily/Ribonuclease H"/>
    <property type="match status" value="1"/>
</dbReference>
<feature type="compositionally biased region" description="Acidic residues" evidence="8">
    <location>
        <begin position="689"/>
        <end position="700"/>
    </location>
</feature>
<evidence type="ECO:0000256" key="6">
    <source>
        <dbReference type="ARBA" id="ARBA00022801"/>
    </source>
</evidence>
<accession>A0AAD8KXP2</accession>
<dbReference type="InterPro" id="IPR012337">
    <property type="entry name" value="RNaseH-like_sf"/>
</dbReference>
<dbReference type="Pfam" id="PF17917">
    <property type="entry name" value="RT_RNaseH"/>
    <property type="match status" value="1"/>
</dbReference>
<dbReference type="PROSITE" id="PS50994">
    <property type="entry name" value="INTEGRASE"/>
    <property type="match status" value="1"/>
</dbReference>
<keyword evidence="11" id="KW-1185">Reference proteome</keyword>
<evidence type="ECO:0000256" key="5">
    <source>
        <dbReference type="ARBA" id="ARBA00022759"/>
    </source>
</evidence>
<feature type="compositionally biased region" description="Basic and acidic residues" evidence="8">
    <location>
        <begin position="713"/>
        <end position="735"/>
    </location>
</feature>
<dbReference type="InterPro" id="IPR050951">
    <property type="entry name" value="Retrovirus_Pol_polyprotein"/>
</dbReference>
<dbReference type="GO" id="GO:0003964">
    <property type="term" value="F:RNA-directed DNA polymerase activity"/>
    <property type="evidence" value="ECO:0007669"/>
    <property type="project" value="UniProtKB-KW"/>
</dbReference>
<dbReference type="EMBL" id="JAUHHV010000002">
    <property type="protein sequence ID" value="KAK1431585.1"/>
    <property type="molecule type" value="Genomic_DNA"/>
</dbReference>
<organism evidence="10 11">
    <name type="scientific">Tagetes erecta</name>
    <name type="common">African marigold</name>
    <dbReference type="NCBI Taxonomy" id="13708"/>
    <lineage>
        <taxon>Eukaryota</taxon>
        <taxon>Viridiplantae</taxon>
        <taxon>Streptophyta</taxon>
        <taxon>Embryophyta</taxon>
        <taxon>Tracheophyta</taxon>
        <taxon>Spermatophyta</taxon>
        <taxon>Magnoliopsida</taxon>
        <taxon>eudicotyledons</taxon>
        <taxon>Gunneridae</taxon>
        <taxon>Pentapetalae</taxon>
        <taxon>asterids</taxon>
        <taxon>campanulids</taxon>
        <taxon>Asterales</taxon>
        <taxon>Asteraceae</taxon>
        <taxon>Asteroideae</taxon>
        <taxon>Heliantheae alliance</taxon>
        <taxon>Tageteae</taxon>
        <taxon>Tagetes</taxon>
    </lineage>
</organism>
<feature type="compositionally biased region" description="Polar residues" evidence="8">
    <location>
        <begin position="640"/>
        <end position="663"/>
    </location>
</feature>
<feature type="compositionally biased region" description="Low complexity" evidence="8">
    <location>
        <begin position="559"/>
        <end position="586"/>
    </location>
</feature>
<protein>
    <recommendedName>
        <fullName evidence="1">RNA-directed DNA polymerase</fullName>
        <ecNumber evidence="1">2.7.7.49</ecNumber>
    </recommendedName>
</protein>
<dbReference type="InterPro" id="IPR001584">
    <property type="entry name" value="Integrase_cat-core"/>
</dbReference>
<feature type="region of interest" description="Disordered" evidence="8">
    <location>
        <begin position="507"/>
        <end position="590"/>
    </location>
</feature>
<evidence type="ECO:0000256" key="8">
    <source>
        <dbReference type="SAM" id="MobiDB-lite"/>
    </source>
</evidence>
<evidence type="ECO:0000256" key="7">
    <source>
        <dbReference type="ARBA" id="ARBA00022918"/>
    </source>
</evidence>
<dbReference type="Pfam" id="PF03732">
    <property type="entry name" value="Retrotrans_gag"/>
    <property type="match status" value="1"/>
</dbReference>
<dbReference type="Pfam" id="PF00665">
    <property type="entry name" value="rve"/>
    <property type="match status" value="1"/>
</dbReference>
<dbReference type="Gene3D" id="3.10.10.10">
    <property type="entry name" value="HIV Type 1 Reverse Transcriptase, subunit A, domain 1"/>
    <property type="match status" value="1"/>
</dbReference>
<dbReference type="EC" id="2.7.7.49" evidence="1"/>
<dbReference type="GO" id="GO:0016787">
    <property type="term" value="F:hydrolase activity"/>
    <property type="evidence" value="ECO:0007669"/>
    <property type="project" value="UniProtKB-KW"/>
</dbReference>
<comment type="caution">
    <text evidence="10">The sequence shown here is derived from an EMBL/GenBank/DDBJ whole genome shotgun (WGS) entry which is preliminary data.</text>
</comment>